<evidence type="ECO:0000259" key="17">
    <source>
        <dbReference type="PROSITE" id="PS50885"/>
    </source>
</evidence>
<dbReference type="PANTHER" id="PTHR44936:SF5">
    <property type="entry name" value="SENSOR HISTIDINE KINASE ENVZ"/>
    <property type="match status" value="1"/>
</dbReference>
<comment type="catalytic activity">
    <reaction evidence="1">
        <text>ATP + protein L-histidine = ADP + protein N-phospho-L-histidine.</text>
        <dbReference type="EC" id="2.7.13.3"/>
    </reaction>
</comment>
<evidence type="ECO:0000256" key="1">
    <source>
        <dbReference type="ARBA" id="ARBA00000085"/>
    </source>
</evidence>
<dbReference type="GO" id="GO:0005524">
    <property type="term" value="F:ATP binding"/>
    <property type="evidence" value="ECO:0007669"/>
    <property type="project" value="UniProtKB-KW"/>
</dbReference>
<evidence type="ECO:0000256" key="14">
    <source>
        <dbReference type="ARBA" id="ARBA00023136"/>
    </source>
</evidence>
<accession>A0A3L9Y0L8</accession>
<dbReference type="InterPro" id="IPR003660">
    <property type="entry name" value="HAMP_dom"/>
</dbReference>
<keyword evidence="12 15" id="KW-1133">Transmembrane helix</keyword>
<evidence type="ECO:0000256" key="12">
    <source>
        <dbReference type="ARBA" id="ARBA00022989"/>
    </source>
</evidence>
<dbReference type="SMART" id="SM00304">
    <property type="entry name" value="HAMP"/>
    <property type="match status" value="1"/>
</dbReference>
<dbReference type="SUPFAM" id="SSF55874">
    <property type="entry name" value="ATPase domain of HSP90 chaperone/DNA topoisomerase II/histidine kinase"/>
    <property type="match status" value="1"/>
</dbReference>
<evidence type="ECO:0000256" key="10">
    <source>
        <dbReference type="ARBA" id="ARBA00022777"/>
    </source>
</evidence>
<dbReference type="EMBL" id="RCNT01000012">
    <property type="protein sequence ID" value="RMA40758.1"/>
    <property type="molecule type" value="Genomic_DNA"/>
</dbReference>
<dbReference type="Pfam" id="PF02518">
    <property type="entry name" value="HATPase_c"/>
    <property type="match status" value="1"/>
</dbReference>
<keyword evidence="9" id="KW-0547">Nucleotide-binding</keyword>
<evidence type="ECO:0000256" key="15">
    <source>
        <dbReference type="SAM" id="Phobius"/>
    </source>
</evidence>
<dbReference type="PROSITE" id="PS50109">
    <property type="entry name" value="HIS_KIN"/>
    <property type="match status" value="1"/>
</dbReference>
<dbReference type="Gene3D" id="1.10.287.130">
    <property type="match status" value="1"/>
</dbReference>
<gene>
    <name evidence="18" type="ORF">D9R08_18150</name>
</gene>
<keyword evidence="19" id="KW-1185">Reference proteome</keyword>
<dbReference type="PROSITE" id="PS50885">
    <property type="entry name" value="HAMP"/>
    <property type="match status" value="1"/>
</dbReference>
<dbReference type="InterPro" id="IPR004358">
    <property type="entry name" value="Sig_transdc_His_kin-like_C"/>
</dbReference>
<evidence type="ECO:0000259" key="16">
    <source>
        <dbReference type="PROSITE" id="PS50109"/>
    </source>
</evidence>
<comment type="subcellular location">
    <subcellularLocation>
        <location evidence="2">Cell inner membrane</location>
        <topology evidence="2">Multi-pass membrane protein</topology>
    </subcellularLocation>
</comment>
<dbReference type="CDD" id="cd00082">
    <property type="entry name" value="HisKA"/>
    <property type="match status" value="1"/>
</dbReference>
<dbReference type="InterPro" id="IPR036890">
    <property type="entry name" value="HATPase_C_sf"/>
</dbReference>
<evidence type="ECO:0000256" key="6">
    <source>
        <dbReference type="ARBA" id="ARBA00022553"/>
    </source>
</evidence>
<dbReference type="Pfam" id="PF00672">
    <property type="entry name" value="HAMP"/>
    <property type="match status" value="1"/>
</dbReference>
<dbReference type="AlphaFoldDB" id="A0A3L9Y0L8"/>
<evidence type="ECO:0000256" key="4">
    <source>
        <dbReference type="ARBA" id="ARBA00022475"/>
    </source>
</evidence>
<protein>
    <recommendedName>
        <fullName evidence="3">histidine kinase</fullName>
        <ecNumber evidence="3">2.7.13.3</ecNumber>
    </recommendedName>
</protein>
<dbReference type="EC" id="2.7.13.3" evidence="3"/>
<evidence type="ECO:0000313" key="18">
    <source>
        <dbReference type="EMBL" id="RMA40758.1"/>
    </source>
</evidence>
<keyword evidence="6" id="KW-0597">Phosphoprotein</keyword>
<dbReference type="Pfam" id="PF00512">
    <property type="entry name" value="HisKA"/>
    <property type="match status" value="1"/>
</dbReference>
<dbReference type="Gene3D" id="6.10.340.10">
    <property type="match status" value="1"/>
</dbReference>
<feature type="domain" description="Histidine kinase" evidence="16">
    <location>
        <begin position="233"/>
        <end position="432"/>
    </location>
</feature>
<keyword evidence="13" id="KW-0902">Two-component regulatory system</keyword>
<keyword evidence="11" id="KW-0067">ATP-binding</keyword>
<evidence type="ECO:0000256" key="8">
    <source>
        <dbReference type="ARBA" id="ARBA00022692"/>
    </source>
</evidence>
<dbReference type="GO" id="GO:0000155">
    <property type="term" value="F:phosphorelay sensor kinase activity"/>
    <property type="evidence" value="ECO:0007669"/>
    <property type="project" value="InterPro"/>
</dbReference>
<dbReference type="InterPro" id="IPR036097">
    <property type="entry name" value="HisK_dim/P_sf"/>
</dbReference>
<evidence type="ECO:0000313" key="19">
    <source>
        <dbReference type="Proteomes" id="UP000281343"/>
    </source>
</evidence>
<dbReference type="SMART" id="SM00388">
    <property type="entry name" value="HisKA"/>
    <property type="match status" value="1"/>
</dbReference>
<dbReference type="GO" id="GO:0005886">
    <property type="term" value="C:plasma membrane"/>
    <property type="evidence" value="ECO:0007669"/>
    <property type="project" value="UniProtKB-SubCell"/>
</dbReference>
<dbReference type="SUPFAM" id="SSF47384">
    <property type="entry name" value="Homodimeric domain of signal transducing histidine kinase"/>
    <property type="match status" value="1"/>
</dbReference>
<organism evidence="18 19">
    <name type="scientific">Rhodophyticola porphyridii</name>
    <dbReference type="NCBI Taxonomy" id="1852017"/>
    <lineage>
        <taxon>Bacteria</taxon>
        <taxon>Pseudomonadati</taxon>
        <taxon>Pseudomonadota</taxon>
        <taxon>Alphaproteobacteria</taxon>
        <taxon>Rhodobacterales</taxon>
        <taxon>Roseobacteraceae</taxon>
        <taxon>Rhodophyticola</taxon>
    </lineage>
</organism>
<keyword evidence="4" id="KW-1003">Cell membrane</keyword>
<dbReference type="InterPro" id="IPR050980">
    <property type="entry name" value="2C_sensor_his_kinase"/>
</dbReference>
<dbReference type="OrthoDB" id="9804645at2"/>
<evidence type="ECO:0000256" key="11">
    <source>
        <dbReference type="ARBA" id="ARBA00022840"/>
    </source>
</evidence>
<evidence type="ECO:0000256" key="5">
    <source>
        <dbReference type="ARBA" id="ARBA00022519"/>
    </source>
</evidence>
<dbReference type="Proteomes" id="UP000281343">
    <property type="component" value="Unassembled WGS sequence"/>
</dbReference>
<dbReference type="Gene3D" id="3.30.565.10">
    <property type="entry name" value="Histidine kinase-like ATPase, C-terminal domain"/>
    <property type="match status" value="1"/>
</dbReference>
<dbReference type="RefSeq" id="WP_121899550.1">
    <property type="nucleotide sequence ID" value="NZ_RCNT01000012.1"/>
</dbReference>
<keyword evidence="14 15" id="KW-0472">Membrane</keyword>
<keyword evidence="8 15" id="KW-0812">Transmembrane</keyword>
<dbReference type="InterPro" id="IPR005467">
    <property type="entry name" value="His_kinase_dom"/>
</dbReference>
<keyword evidence="7" id="KW-0808">Transferase</keyword>
<evidence type="ECO:0000256" key="7">
    <source>
        <dbReference type="ARBA" id="ARBA00022679"/>
    </source>
</evidence>
<dbReference type="InterPro" id="IPR003661">
    <property type="entry name" value="HisK_dim/P_dom"/>
</dbReference>
<reference evidence="18 19" key="1">
    <citation type="submission" date="2018-10" db="EMBL/GenBank/DDBJ databases">
        <authorList>
            <person name="Jung H.S."/>
            <person name="Jeon C.O."/>
        </authorList>
    </citation>
    <scope>NUCLEOTIDE SEQUENCE [LARGE SCALE GENOMIC DNA]</scope>
    <source>
        <strain evidence="18 19">MA-7-27</strain>
    </source>
</reference>
<evidence type="ECO:0000256" key="9">
    <source>
        <dbReference type="ARBA" id="ARBA00022741"/>
    </source>
</evidence>
<evidence type="ECO:0000256" key="3">
    <source>
        <dbReference type="ARBA" id="ARBA00012438"/>
    </source>
</evidence>
<dbReference type="SMART" id="SM00387">
    <property type="entry name" value="HATPase_c"/>
    <property type="match status" value="1"/>
</dbReference>
<dbReference type="InterPro" id="IPR003594">
    <property type="entry name" value="HATPase_dom"/>
</dbReference>
<feature type="transmembrane region" description="Helical" evidence="15">
    <location>
        <begin position="154"/>
        <end position="173"/>
    </location>
</feature>
<sequence length="432" mass="47691">MFGWLKRFMPRGLYGRAALILIVPIVTLQLVVSAAFLQRHFEDVTQQLTAALVLDLRYMLARWEREGGQAAAEAAASLQLTLTGDAPPEEDARLFYDLSGRKVMAELQARVPEVTRIDLAENDRLVQIGLITPDGPVEVEVMRGRVSASNPHQLLVLMLFTGLLMTAIAYFFLRNQLRPIRRLARAAEEFGKGRVVSYNPRGALEVRSAGRAFLDMRNRIEQQIEQRTMMLSGVSHDLRTPLTRMKLGLSLQERTPDIEALERDVAEMQALLTTFLDFARADALDDPAPTNPKDLVDRIIEDAARGGGTVELVAPDDVPQVEIRPQAVRRALGNLVSNALRYGDHARVTLHVLDHAVRYTVEDDGPGIPPDQRADALRPFARLDEARNQDKGTGVGLGLAIASDIARSHGGTLRLSQSADLGGLRVDLVLAR</sequence>
<feature type="domain" description="HAMP" evidence="17">
    <location>
        <begin position="174"/>
        <end position="225"/>
    </location>
</feature>
<keyword evidence="5" id="KW-0997">Cell inner membrane</keyword>
<dbReference type="CDD" id="cd00075">
    <property type="entry name" value="HATPase"/>
    <property type="match status" value="1"/>
</dbReference>
<proteinExistence type="predicted"/>
<evidence type="ECO:0000256" key="13">
    <source>
        <dbReference type="ARBA" id="ARBA00023012"/>
    </source>
</evidence>
<keyword evidence="10" id="KW-0418">Kinase</keyword>
<comment type="caution">
    <text evidence="18">The sequence shown here is derived from an EMBL/GenBank/DDBJ whole genome shotgun (WGS) entry which is preliminary data.</text>
</comment>
<name>A0A3L9Y0L8_9RHOB</name>
<dbReference type="PRINTS" id="PR00344">
    <property type="entry name" value="BCTRLSENSOR"/>
</dbReference>
<dbReference type="PANTHER" id="PTHR44936">
    <property type="entry name" value="SENSOR PROTEIN CREC"/>
    <property type="match status" value="1"/>
</dbReference>
<evidence type="ECO:0000256" key="2">
    <source>
        <dbReference type="ARBA" id="ARBA00004429"/>
    </source>
</evidence>